<evidence type="ECO:0000313" key="1">
    <source>
        <dbReference type="EMBL" id="RDH85925.1"/>
    </source>
</evidence>
<name>A0A370DLY3_9GAMM</name>
<dbReference type="AlphaFoldDB" id="A0A370DLY3"/>
<protein>
    <submittedName>
        <fullName evidence="1">Uncharacterized protein</fullName>
    </submittedName>
</protein>
<keyword evidence="2" id="KW-1185">Reference proteome</keyword>
<dbReference type="EMBL" id="QFXC01000002">
    <property type="protein sequence ID" value="RDH85925.1"/>
    <property type="molecule type" value="Genomic_DNA"/>
</dbReference>
<accession>A0A370DLY3</accession>
<sequence>MVAAKKIETTDYSPQHSSRLMSLLLDKNYKKSTPTNSKTHTVEMKYSRIEAEHEMEKAFINLL</sequence>
<comment type="caution">
    <text evidence="1">The sequence shown here is derived from an EMBL/GenBank/DDBJ whole genome shotgun (WGS) entry which is preliminary data.</text>
</comment>
<dbReference type="Proteomes" id="UP000254266">
    <property type="component" value="Unassembled WGS sequence"/>
</dbReference>
<organism evidence="1 2">
    <name type="scientific">endosymbiont of Galathealinum brachiosum</name>
    <dbReference type="NCBI Taxonomy" id="2200906"/>
    <lineage>
        <taxon>Bacteria</taxon>
        <taxon>Pseudomonadati</taxon>
        <taxon>Pseudomonadota</taxon>
        <taxon>Gammaproteobacteria</taxon>
        <taxon>sulfur-oxidizing symbionts</taxon>
    </lineage>
</organism>
<reference evidence="1 2" key="1">
    <citation type="journal article" date="2018" name="ISME J.">
        <title>Endosymbiont genomes yield clues of tubeworm success.</title>
        <authorList>
            <person name="Li Y."/>
            <person name="Liles M.R."/>
            <person name="Halanych K.M."/>
        </authorList>
    </citation>
    <scope>NUCLEOTIDE SEQUENCE [LARGE SCALE GENOMIC DNA]</scope>
    <source>
        <strain evidence="1">A1464</strain>
    </source>
</reference>
<proteinExistence type="predicted"/>
<gene>
    <name evidence="1" type="ORF">DIZ80_00160</name>
</gene>
<evidence type="ECO:0000313" key="2">
    <source>
        <dbReference type="Proteomes" id="UP000254266"/>
    </source>
</evidence>